<organism evidence="3 4">
    <name type="scientific">Crotalaria pallida</name>
    <name type="common">Smooth rattlebox</name>
    <name type="synonym">Crotalaria striata</name>
    <dbReference type="NCBI Taxonomy" id="3830"/>
    <lineage>
        <taxon>Eukaryota</taxon>
        <taxon>Viridiplantae</taxon>
        <taxon>Streptophyta</taxon>
        <taxon>Embryophyta</taxon>
        <taxon>Tracheophyta</taxon>
        <taxon>Spermatophyta</taxon>
        <taxon>Magnoliopsida</taxon>
        <taxon>eudicotyledons</taxon>
        <taxon>Gunneridae</taxon>
        <taxon>Pentapetalae</taxon>
        <taxon>rosids</taxon>
        <taxon>fabids</taxon>
        <taxon>Fabales</taxon>
        <taxon>Fabaceae</taxon>
        <taxon>Papilionoideae</taxon>
        <taxon>50 kb inversion clade</taxon>
        <taxon>genistoids sensu lato</taxon>
        <taxon>core genistoids</taxon>
        <taxon>Crotalarieae</taxon>
        <taxon>Crotalaria</taxon>
    </lineage>
</organism>
<evidence type="ECO:0000313" key="4">
    <source>
        <dbReference type="Proteomes" id="UP001372338"/>
    </source>
</evidence>
<evidence type="ECO:0000256" key="2">
    <source>
        <dbReference type="ARBA" id="ARBA00023315"/>
    </source>
</evidence>
<sequence>MEFAGLVRDVITNKVRATLILSRDQVEKLKKWISIRCATGYDSRTLYISTFVVTCALMWVCMIKFEEIKDHDNNHVTKSCDELCHLVFLADCRDCLELSLPSTYFGNCLATGIVKIKRDVLLEENSIIEVASAIESEVRNLKSTNTTILKKFETLMTDLKELGKPGKNVLTIAGSPKLAIYDTDFRWGRPKKSDIVHIESSGSISLSDCREKKDGIEVGLALDRVRMRNFITFFEKYLNNIIA</sequence>
<dbReference type="InterPro" id="IPR023213">
    <property type="entry name" value="CAT-like_dom_sf"/>
</dbReference>
<reference evidence="3 4" key="1">
    <citation type="submission" date="2024-01" db="EMBL/GenBank/DDBJ databases">
        <title>The genomes of 5 underutilized Papilionoideae crops provide insights into root nodulation and disease resistanc.</title>
        <authorList>
            <person name="Yuan L."/>
        </authorList>
    </citation>
    <scope>NUCLEOTIDE SEQUENCE [LARGE SCALE GENOMIC DNA]</scope>
    <source>
        <strain evidence="3">ZHUSHIDOU_FW_LH</strain>
        <tissue evidence="3">Leaf</tissue>
    </source>
</reference>
<proteinExistence type="predicted"/>
<keyword evidence="4" id="KW-1185">Reference proteome</keyword>
<evidence type="ECO:0000313" key="3">
    <source>
        <dbReference type="EMBL" id="KAK7290933.1"/>
    </source>
</evidence>
<dbReference type="AlphaFoldDB" id="A0AAN9J2I1"/>
<keyword evidence="1" id="KW-0808">Transferase</keyword>
<comment type="caution">
    <text evidence="3">The sequence shown here is derived from an EMBL/GenBank/DDBJ whole genome shotgun (WGS) entry which is preliminary data.</text>
</comment>
<dbReference type="PANTHER" id="PTHR31625">
    <property type="match status" value="1"/>
</dbReference>
<gene>
    <name evidence="3" type="ORF">RIF29_05728</name>
</gene>
<name>A0AAN9J2I1_CROPI</name>
<dbReference type="Pfam" id="PF02458">
    <property type="entry name" value="Transferase"/>
    <property type="match status" value="1"/>
</dbReference>
<dbReference type="Proteomes" id="UP001372338">
    <property type="component" value="Unassembled WGS sequence"/>
</dbReference>
<dbReference type="InterPro" id="IPR051504">
    <property type="entry name" value="Plant_metabolite_acyltrans"/>
</dbReference>
<dbReference type="GO" id="GO:0016747">
    <property type="term" value="F:acyltransferase activity, transferring groups other than amino-acyl groups"/>
    <property type="evidence" value="ECO:0007669"/>
    <property type="project" value="UniProtKB-ARBA"/>
</dbReference>
<keyword evidence="2" id="KW-0012">Acyltransferase</keyword>
<protein>
    <submittedName>
        <fullName evidence="3">Uncharacterized protein</fullName>
    </submittedName>
</protein>
<dbReference type="Gene3D" id="3.30.559.10">
    <property type="entry name" value="Chloramphenicol acetyltransferase-like domain"/>
    <property type="match status" value="1"/>
</dbReference>
<evidence type="ECO:0000256" key="1">
    <source>
        <dbReference type="ARBA" id="ARBA00022679"/>
    </source>
</evidence>
<dbReference type="EMBL" id="JAYWIO010000001">
    <property type="protein sequence ID" value="KAK7290933.1"/>
    <property type="molecule type" value="Genomic_DNA"/>
</dbReference>
<accession>A0AAN9J2I1</accession>